<sequence>MKIYKKYSFLIIIALFGLSYISIGSSNEDTEYLANVLDNTYYGVEMIIGDNLTW</sequence>
<name>A0A0F8YCQ3_9ZZZZ</name>
<proteinExistence type="predicted"/>
<feature type="transmembrane region" description="Helical" evidence="1">
    <location>
        <begin position="7"/>
        <end position="23"/>
    </location>
</feature>
<accession>A0A0F8YCQ3</accession>
<comment type="caution">
    <text evidence="2">The sequence shown here is derived from an EMBL/GenBank/DDBJ whole genome shotgun (WGS) entry which is preliminary data.</text>
</comment>
<gene>
    <name evidence="2" type="ORF">LCGC14_3110230</name>
</gene>
<protein>
    <submittedName>
        <fullName evidence="2">Uncharacterized protein</fullName>
    </submittedName>
</protein>
<organism evidence="2">
    <name type="scientific">marine sediment metagenome</name>
    <dbReference type="NCBI Taxonomy" id="412755"/>
    <lineage>
        <taxon>unclassified sequences</taxon>
        <taxon>metagenomes</taxon>
        <taxon>ecological metagenomes</taxon>
    </lineage>
</organism>
<dbReference type="AlphaFoldDB" id="A0A0F8YCQ3"/>
<dbReference type="EMBL" id="LAZR01067277">
    <property type="protein sequence ID" value="KKK51909.1"/>
    <property type="molecule type" value="Genomic_DNA"/>
</dbReference>
<evidence type="ECO:0000313" key="2">
    <source>
        <dbReference type="EMBL" id="KKK51909.1"/>
    </source>
</evidence>
<keyword evidence="1" id="KW-0812">Transmembrane</keyword>
<keyword evidence="1" id="KW-1133">Transmembrane helix</keyword>
<evidence type="ECO:0000256" key="1">
    <source>
        <dbReference type="SAM" id="Phobius"/>
    </source>
</evidence>
<reference evidence="2" key="1">
    <citation type="journal article" date="2015" name="Nature">
        <title>Complex archaea that bridge the gap between prokaryotes and eukaryotes.</title>
        <authorList>
            <person name="Spang A."/>
            <person name="Saw J.H."/>
            <person name="Jorgensen S.L."/>
            <person name="Zaremba-Niedzwiedzka K."/>
            <person name="Martijn J."/>
            <person name="Lind A.E."/>
            <person name="van Eijk R."/>
            <person name="Schleper C."/>
            <person name="Guy L."/>
            <person name="Ettema T.J."/>
        </authorList>
    </citation>
    <scope>NUCLEOTIDE SEQUENCE</scope>
</reference>
<keyword evidence="1" id="KW-0472">Membrane</keyword>